<dbReference type="SFLD" id="SFLDG01129">
    <property type="entry name" value="C1.5:_HAD__Beta-PGM__Phosphata"/>
    <property type="match status" value="1"/>
</dbReference>
<dbReference type="InterPro" id="IPR006439">
    <property type="entry name" value="HAD-SF_hydro_IA"/>
</dbReference>
<dbReference type="Gene3D" id="1.10.150.450">
    <property type="match status" value="1"/>
</dbReference>
<dbReference type="OrthoDB" id="8558420at2"/>
<dbReference type="Gene3D" id="3.40.50.1000">
    <property type="entry name" value="HAD superfamily/HAD-like"/>
    <property type="match status" value="1"/>
</dbReference>
<dbReference type="PANTHER" id="PTHR12725">
    <property type="entry name" value="HALOACID DEHALOGENASE-LIKE HYDROLASE"/>
    <property type="match status" value="1"/>
</dbReference>
<evidence type="ECO:0000313" key="1">
    <source>
        <dbReference type="EMBL" id="APR06132.1"/>
    </source>
</evidence>
<dbReference type="NCBIfam" id="TIGR01509">
    <property type="entry name" value="HAD-SF-IA-v3"/>
    <property type="match status" value="1"/>
</dbReference>
<dbReference type="InterPro" id="IPR023214">
    <property type="entry name" value="HAD_sf"/>
</dbReference>
<dbReference type="STRING" id="96773.Tchl_3326"/>
<dbReference type="SFLD" id="SFLDS00003">
    <property type="entry name" value="Haloacid_Dehalogenase"/>
    <property type="match status" value="1"/>
</dbReference>
<dbReference type="RefSeq" id="WP_075149375.1">
    <property type="nucleotide sequence ID" value="NZ_CP018839.1"/>
</dbReference>
<dbReference type="NCBIfam" id="TIGR01993">
    <property type="entry name" value="Pyr-5-nucltdase"/>
    <property type="match status" value="1"/>
</dbReference>
<dbReference type="InterPro" id="IPR010237">
    <property type="entry name" value="Pyr-5-nucltdase"/>
</dbReference>
<dbReference type="EC" id="3.1.3.18" evidence="1"/>
<dbReference type="Pfam" id="PF00702">
    <property type="entry name" value="Hydrolase"/>
    <property type="match status" value="1"/>
</dbReference>
<organism evidence="1 2">
    <name type="scientific">Thauera chlorobenzoica</name>
    <dbReference type="NCBI Taxonomy" id="96773"/>
    <lineage>
        <taxon>Bacteria</taxon>
        <taxon>Pseudomonadati</taxon>
        <taxon>Pseudomonadota</taxon>
        <taxon>Betaproteobacteria</taxon>
        <taxon>Rhodocyclales</taxon>
        <taxon>Zoogloeaceae</taxon>
        <taxon>Thauera</taxon>
    </lineage>
</organism>
<dbReference type="Proteomes" id="UP000185739">
    <property type="component" value="Chromosome"/>
</dbReference>
<dbReference type="KEGG" id="tcl:Tchl_3326"/>
<dbReference type="EMBL" id="CP018839">
    <property type="protein sequence ID" value="APR06132.1"/>
    <property type="molecule type" value="Genomic_DNA"/>
</dbReference>
<dbReference type="PANTHER" id="PTHR12725:SF117">
    <property type="entry name" value="HALOACID DEHALOGENASE-LIKE HYDROLASE"/>
    <property type="match status" value="1"/>
</dbReference>
<dbReference type="SUPFAM" id="SSF56784">
    <property type="entry name" value="HAD-like"/>
    <property type="match status" value="1"/>
</dbReference>
<reference evidence="1 2" key="1">
    <citation type="submission" date="2016-12" db="EMBL/GenBank/DDBJ databases">
        <title>Complete genome sequence of Thauera chlorobenzoica, a Betaproteobacterium degrading haloaromatics anaerobically to CO2 and halides.</title>
        <authorList>
            <person name="Goris T."/>
            <person name="Mergelsberg M."/>
            <person name="Boll M."/>
        </authorList>
    </citation>
    <scope>NUCLEOTIDE SEQUENCE [LARGE SCALE GENOMIC DNA]</scope>
    <source>
        <strain evidence="1 2">3CB1</strain>
    </source>
</reference>
<dbReference type="GO" id="GO:0008967">
    <property type="term" value="F:phosphoglycolate phosphatase activity"/>
    <property type="evidence" value="ECO:0007669"/>
    <property type="project" value="UniProtKB-EC"/>
</dbReference>
<protein>
    <submittedName>
        <fullName evidence="1">Phosphoglycolate phosphatase</fullName>
        <ecNumber evidence="1">3.1.3.18</ecNumber>
    </submittedName>
</protein>
<gene>
    <name evidence="1" type="ORF">Tchl_3326</name>
</gene>
<keyword evidence="2" id="KW-1185">Reference proteome</keyword>
<dbReference type="AlphaFoldDB" id="A0A1H5TLU0"/>
<dbReference type="SFLD" id="SFLDG01132">
    <property type="entry name" value="C1.5.3:_5'-Nucleotidase_Like"/>
    <property type="match status" value="1"/>
</dbReference>
<evidence type="ECO:0000313" key="2">
    <source>
        <dbReference type="Proteomes" id="UP000185739"/>
    </source>
</evidence>
<keyword evidence="1" id="KW-0378">Hydrolase</keyword>
<name>A0A1H5TLU0_9RHOO</name>
<dbReference type="InterPro" id="IPR036412">
    <property type="entry name" value="HAD-like_sf"/>
</dbReference>
<sequence length="215" mass="25011">MPLSPVWLFDLDNTLHDARPHIFPHINRSMTAYLERHLGLAPDEANTLRAHYWRRYGATLLGLMRHHGTDPDHFLVETHRFERLHEMLVFERALRAMLRRLPGRKIVFSNAPRHYAEAVLEIMGIRRLFEEVVGIEGLGYQPKPGIHAYRRLLHERRLNPARCVMLEDSAANLRTAKRLGMRTVLVGRGLRRPAYVDVKIASILDLRSQLGRLVR</sequence>
<proteinExistence type="predicted"/>
<accession>A0A1H5TLU0</accession>